<dbReference type="EMBL" id="LSRX01000567">
    <property type="protein sequence ID" value="OLP93823.1"/>
    <property type="molecule type" value="Genomic_DNA"/>
</dbReference>
<feature type="compositionally biased region" description="Polar residues" evidence="1">
    <location>
        <begin position="61"/>
        <end position="73"/>
    </location>
</feature>
<evidence type="ECO:0000313" key="3">
    <source>
        <dbReference type="Proteomes" id="UP000186817"/>
    </source>
</evidence>
<feature type="compositionally biased region" description="Polar residues" evidence="1">
    <location>
        <begin position="1408"/>
        <end position="1417"/>
    </location>
</feature>
<feature type="compositionally biased region" description="Basic and acidic residues" evidence="1">
    <location>
        <begin position="887"/>
        <end position="897"/>
    </location>
</feature>
<feature type="compositionally biased region" description="Pro residues" evidence="1">
    <location>
        <begin position="296"/>
        <end position="305"/>
    </location>
</feature>
<feature type="region of interest" description="Disordered" evidence="1">
    <location>
        <begin position="292"/>
        <end position="369"/>
    </location>
</feature>
<dbReference type="Gene3D" id="3.60.10.10">
    <property type="entry name" value="Endonuclease/exonuclease/phosphatase"/>
    <property type="match status" value="1"/>
</dbReference>
<proteinExistence type="predicted"/>
<dbReference type="OrthoDB" id="425681at2759"/>
<dbReference type="PANTHER" id="PTHR47027">
    <property type="entry name" value="REVERSE TRANSCRIPTASE DOMAIN-CONTAINING PROTEIN"/>
    <property type="match status" value="1"/>
</dbReference>
<feature type="region of interest" description="Disordered" evidence="1">
    <location>
        <begin position="1407"/>
        <end position="1438"/>
    </location>
</feature>
<evidence type="ECO:0000313" key="2">
    <source>
        <dbReference type="EMBL" id="OLP93823.1"/>
    </source>
</evidence>
<feature type="region of interest" description="Disordered" evidence="1">
    <location>
        <begin position="1786"/>
        <end position="1860"/>
    </location>
</feature>
<feature type="region of interest" description="Disordered" evidence="1">
    <location>
        <begin position="1268"/>
        <end position="1320"/>
    </location>
</feature>
<keyword evidence="3" id="KW-1185">Reference proteome</keyword>
<feature type="region of interest" description="Disordered" evidence="1">
    <location>
        <begin position="857"/>
        <end position="897"/>
    </location>
</feature>
<reference evidence="2 3" key="1">
    <citation type="submission" date="2016-02" db="EMBL/GenBank/DDBJ databases">
        <title>Genome analysis of coral dinoflagellate symbionts highlights evolutionary adaptations to a symbiotic lifestyle.</title>
        <authorList>
            <person name="Aranda M."/>
            <person name="Li Y."/>
            <person name="Liew Y.J."/>
            <person name="Baumgarten S."/>
            <person name="Simakov O."/>
            <person name="Wilson M."/>
            <person name="Piel J."/>
            <person name="Ashoor H."/>
            <person name="Bougouffa S."/>
            <person name="Bajic V.B."/>
            <person name="Ryu T."/>
            <person name="Ravasi T."/>
            <person name="Bayer T."/>
            <person name="Micklem G."/>
            <person name="Kim H."/>
            <person name="Bhak J."/>
            <person name="Lajeunesse T.C."/>
            <person name="Voolstra C.R."/>
        </authorList>
    </citation>
    <scope>NUCLEOTIDE SEQUENCE [LARGE SCALE GENOMIC DNA]</scope>
    <source>
        <strain evidence="2 3">CCMP2467</strain>
    </source>
</reference>
<evidence type="ECO:0000256" key="1">
    <source>
        <dbReference type="SAM" id="MobiDB-lite"/>
    </source>
</evidence>
<feature type="compositionally biased region" description="Basic and acidic residues" evidence="1">
    <location>
        <begin position="1298"/>
        <end position="1320"/>
    </location>
</feature>
<feature type="region of interest" description="Disordered" evidence="1">
    <location>
        <begin position="216"/>
        <end position="270"/>
    </location>
</feature>
<dbReference type="InterPro" id="IPR036691">
    <property type="entry name" value="Endo/exonu/phosph_ase_sf"/>
</dbReference>
<protein>
    <submittedName>
        <fullName evidence="2">Uncharacterized protein</fullName>
    </submittedName>
</protein>
<organism evidence="2 3">
    <name type="scientific">Symbiodinium microadriaticum</name>
    <name type="common">Dinoflagellate</name>
    <name type="synonym">Zooxanthella microadriatica</name>
    <dbReference type="NCBI Taxonomy" id="2951"/>
    <lineage>
        <taxon>Eukaryota</taxon>
        <taxon>Sar</taxon>
        <taxon>Alveolata</taxon>
        <taxon>Dinophyceae</taxon>
        <taxon>Suessiales</taxon>
        <taxon>Symbiodiniaceae</taxon>
        <taxon>Symbiodinium</taxon>
    </lineage>
</organism>
<gene>
    <name evidence="2" type="ORF">AK812_SmicGene24228</name>
</gene>
<feature type="compositionally biased region" description="Acidic residues" evidence="1">
    <location>
        <begin position="1269"/>
        <end position="1280"/>
    </location>
</feature>
<dbReference type="Proteomes" id="UP000186817">
    <property type="component" value="Unassembled WGS sequence"/>
</dbReference>
<feature type="compositionally biased region" description="Low complexity" evidence="1">
    <location>
        <begin position="255"/>
        <end position="267"/>
    </location>
</feature>
<feature type="region of interest" description="Disordered" evidence="1">
    <location>
        <begin position="1"/>
        <end position="92"/>
    </location>
</feature>
<sequence length="4020" mass="436235">MGRGRAYRQTPQQADQPWVQDGANWRIWQGAYSPQAPRASRAPWQGGTGRQPKQADFPEYTTISVRAEATTSARVPPDATMPGGAAATSRDQLVPSTQSALNQARKAESKVLRLHALKQERAEQWTVYERKLKEAYQRERSRSVKDIGAIAREIVEAERAQEEARAMLRAVVAESIGPRGGEDITMECPAVDTVFNAWAEEDQATMQGVLQRAFTTGQTTPSRPAHVAPRTPQHMPTATRAPQPADPRGGGIASGMPHPGVPLGHPGPSMPVSPAPAVIDPYQTGTPVHATGAPPAASPYGPPPGLEGGGVAVPTGPVHPLGEPVSYGPSPTAQERLQRRRALHPFGRADGVHGLGAMETEVREPTIPAPGISAGIRIVEDDEDELADAAGAMACLAAASPHARCVQPNTGLGDSECSGQAFNATIQWGVHPRHPLRLFATVVCAFEAHILLPELLQPFPRPLLHTRNSDPNVRSDHLVQSSDVENVPAMNVQGPCMPPSVVDSNLRSSLEAGRTRTAPTACGFQVMCPMHRAECVQIDFVLPISADTALAQVGSKLQALNLEFATTLVPVQPQPVAGYATLVLSGDWLEAEGNTIVVYDLRAMGGPLFAQHLCLSATYGDVSCVASRFGLANWHAFAFGSHEPVGREDRFRSLHGGLIKFVPHGAQPVWGCSIHDMLRDPTAWHTECPTYWESPSQATLVITFDHAFALRRCPFDTATLRASIARHEGVAQARLVLDRPCRGVLEDVLHHGEPCSSVIAAREAPVARDRQHRGFCVFLDPRQVGRQVCKLHLSQPNVTADYLARFAGILRVPQGFECSFCADRATSGDLVVQDGDVITFGFVPLEPAPGELAMCPGPARAADSPDPVGPPQVSDLKLLQEPSSSSRESRDRIEQVREDTEVAGRVWPYLPADDDFAQRQDVSTTEERGLVDEVCRAVFVILTPAIVNETVAVLLSVPATVDEAVEAVNTMRNGARRQLYPHLGVVQPQPFLDFGTLYALPEWCPDENAVCFNLIDWDGRFYVAIMPTRFTREDIIQHAGIAVPEAVNVYVGTSVEPLADAEWTDLTPGLCLSFYPRHKLPGAYFFLHDMLLSAATWATAPVIPAVPESEFDRRVCVVKDAGCCIARGVRSAHYLESDIAAAFHMQAEDLLFQESVPPVQDAAINGWPCQRLFGIAEPVDPVTGIRTRHVALSFIDCRPLLQGWSSIATASGAVRLRDLCRDLMTFCPPGYRVFLLGVDMMAEFYHPNRGQVVVAAFVLCSPAGSMTDGTDDDDDVDDDSPYSSASSFHEPPYAIDGGSRDGSHSEDPSDRSRSPRGRQDPDPVDCLCFKYFRWLARGVVRQLGVPLQVIVRAFRHGYFPMKGCKPRDVAPAREVLVEASASSAATMHTAIVSSWAKTARIPDHVPLTSATNAQPQRHLQRQLDRQPGDPPPNDLPDLEATQEDIHLPVAAALPATAASVPFLLFTPDYCPATIAVDLMFPITVQHALERVQAMRTHLASRRFPTLHVVDPQPLPTTAVLIALPEWCSSVYVLIDCSRFLGTLFCMFVSPRVTYESLLTAAGIDVRAHVAVFVGNGVGPFQPGQAVDLQTGDCISIVARPQPPYEVTDLQTMLLTAAGWGPAYHVEGAPGRWICLLTDTEPTLFQLRQDRRQHLRADVAQALGRTAEGLTIVPSQPRLVDYYDRGYFTTSIGLATFAPEMHAEAPPIVYFIDARPILCDLAWGLTPDGVILVAPFLERFQRYAPAGFYAEISGVAIERTEIGPHVRVHQGGILTVDFVPAVAGDHVVDDDDSSYNDAPAGQGPDDDVEHGTHDTAPSAGPSTEAEHTSASPVPGSDTSANGERPQDSPSTTGQPNVPSLRYRGAESSSCALHGCPRCGWISPSVFLLLVRHLYQRSVKPVLTACLCLATRNCRLPYAAQPDSHLAFRDGSNVDALQRHRIALDGPPAPLAPLPIDVHRDPPAVDDDNAFPDYVDAVLVTLTPGYCPDIAIVPLELPATVPDVQEHLRDVRDEQLRRRFPAVVPAVPQPYATFATFVAMPAWAQDLVLIVFHVLTVPTRVFSSLVLPRSSREDLLVIAGFGTGAHLDVFVAGGQQPLRWNEHVDAFSGATVTIQPPGGQPPIPRMLQHMLASDVGWDAQATIPFVNTPALWLVTDRDPCRFPLDVVEVADLYQALADYVGYDRPEAHCQASEPRISDFEDLGFGCSAVAVVTRNLPRPLPALVHIIFCDLRPILKGFTWCTVAGLEISVAAFVRPFVVYCPIGYQIVVEGAPVRADPEGQVLLLAPGKCMTVEFVERVAFPTMPAGAATYAPALHTGTRQVHAEDAADSPLPDITPGTAHTSRSSGHRHVSPHRPNSLELAVVCIDPHSNAISSAFGRVPNFLMKNDCPLSPYLAECAGLLAAGLIRSNAFSHRRAIFCSDCTAALEAAAGRCTFQLEGLPQAMCSVHAFVQQVLGSSDAYRYTPGHSGILGNEIADVISKHAANCLRESCGIVAELQHLRVWLADGATLLPWAAVALLSIWGRPDMPPLNTADLGDNSDHKGLTPAQLLRPFVPLQATLAEDAAAPDGESGPPTQEAPMAFHFHLLCASFNVLSLGKKADEGLAHKPGRAALFAEQLRSHNVQAAFLQETRCEEGTTAVGAFLRYASGSVRGQFGTEIWLLRGHPILTPVNGPQASDCLIKENVVNVVSDPRRLFLRYTSRSISILFIALHAPHRASEACVIDQWWSDTKRLIRHHRRDSFLVIGGDCNASVGSRTSASVGALAAECEDSSGTHWHQILTEFALYLPATFDDCHWGPSHTHTHKNGKLTCRPDYVAIPLAWAGGKVSSWCEPGIHAAHSTPDHVAACAETHLYLQTRRVETRLKRRDTHLASITDPACREQISALLQAAPQVDWGTSVHAHAAILANHVQEGLAKIAVRQEPRPHHPYIQEATWQLQRKVARQRRELHRLTAQIARQTLIASFEIQGMAYAGLLPRSLREWAGVVPGRGSVQGVYPSMPQGRLLCPPEGMSQRPRCLRHRSRTEYCVPASPADAPQKKAFSFGPAPYGCQGGRILVCRRTGPAGTVERAFAGLEGGRVTTFAALAEDVIHQQQASPFHPPSILDVPSFPLLRGVLSATKTGKAPGMDALPPELNRLFAGDTTRLLFPLLLKIAWRGTEPLGFKGGSAITLYKGKGGRTTCSSFRSILLMATWAKTMHQALRPCLRTIFEEHALPMQIGGRVGCGVAFGSHTLRTLVRLSSRRGQACFVMFADISAAFYSALVQLIAQTPASQDSVSLSRALEGLNLSDEALGVIREHLDAHSALSSANASQWLEHLASNVGHGNWFLLAGDTRPVATARGTRPGSSWADVLFAVLIPRILRRRDDILQSLGPVSQHHALPWDGARSLEPVSSTAESLDFRDVVWADDIATPKCCRRADSLPVAVKQEATALTEAFFEFGFRLSYGEHKTAALVTACGHGSRSVRRTLYGAAHMKGRLPVLLEHLPGSELPLPARYKHLGVQQMPSGGMWEEIRYRVAQARAAFAEARRKVFRSRAIPLHRKATILASSVLSKLLLGAGSWPPLTGREDKLLSGTMWSLYRSVLGVKFSEDQSITASTCVSLLQLPDPQVSLRCARLSYLVQILRAGPDPLWAAIRADVPYLDLLKSDLDWVFAWCHATSALPDPRHNLHHWMEAISRAPGRFKGLYKRARALSVCQHTVRASLDGLHRALCAASGTDLRTTDAQVPGTHSEMCLPCRRSFPSLVSWSGHAARKHGYRSKAYLLPTDSTCRGCGVTYASKHRLRRHLVTSTKCTTSWGSFQPAQDRATEVPHALAPPALSNGLWCQPPTLDSTPGVSQPLKEALNALSECSEEEVWEVVEGFIEPLGVLRATVSSWRDEHCSSSWHCMVSENVLLLLDPAVLADTRQEVRTRSTAVTLRPPQWSTPGRLSFTRSGSRRAFYLAAPPPVVLAPCGPCSLSLRLATAYATWLEAATEVIAQCVKLAPTQPVSVDCEGLDVALGPAGSWLKGCGFVLHAHGMLS</sequence>
<dbReference type="PANTHER" id="PTHR47027:SF20">
    <property type="entry name" value="REVERSE TRANSCRIPTASE-LIKE PROTEIN WITH RNA-DIRECTED DNA POLYMERASE DOMAIN"/>
    <property type="match status" value="1"/>
</dbReference>
<feature type="compositionally biased region" description="Polar residues" evidence="1">
    <location>
        <begin position="1827"/>
        <end position="1856"/>
    </location>
</feature>
<name>A0A1Q9DF42_SYMMI</name>
<comment type="caution">
    <text evidence="2">The sequence shown here is derived from an EMBL/GenBank/DDBJ whole genome shotgun (WGS) entry which is preliminary data.</text>
</comment>
<accession>A0A1Q9DF42</accession>
<dbReference type="SUPFAM" id="SSF56219">
    <property type="entry name" value="DNase I-like"/>
    <property type="match status" value="1"/>
</dbReference>
<feature type="region of interest" description="Disordered" evidence="1">
    <location>
        <begin position="2320"/>
        <end position="2352"/>
    </location>
</feature>